<comment type="caution">
    <text evidence="6">The sequence shown here is derived from an EMBL/GenBank/DDBJ whole genome shotgun (WGS) entry which is preliminary data.</text>
</comment>
<proteinExistence type="predicted"/>
<dbReference type="GO" id="GO:0045892">
    <property type="term" value="P:negative regulation of DNA-templated transcription"/>
    <property type="evidence" value="ECO:0007669"/>
    <property type="project" value="TreeGrafter"/>
</dbReference>
<keyword evidence="2" id="KW-0238">DNA-binding</keyword>
<dbReference type="AlphaFoldDB" id="A0A158BWZ9"/>
<dbReference type="Gene3D" id="1.10.10.10">
    <property type="entry name" value="Winged helix-like DNA-binding domain superfamily/Winged helix DNA-binding domain"/>
    <property type="match status" value="1"/>
</dbReference>
<evidence type="ECO:0000256" key="1">
    <source>
        <dbReference type="ARBA" id="ARBA00023015"/>
    </source>
</evidence>
<dbReference type="SMART" id="SM00346">
    <property type="entry name" value="HTH_ICLR"/>
    <property type="match status" value="1"/>
</dbReference>
<dbReference type="InterPro" id="IPR005471">
    <property type="entry name" value="Tscrpt_reg_IclR_N"/>
</dbReference>
<name>A0A158BWZ9_9BURK</name>
<dbReference type="SUPFAM" id="SSF46785">
    <property type="entry name" value="Winged helix' DNA-binding domain"/>
    <property type="match status" value="1"/>
</dbReference>
<evidence type="ECO:0000313" key="7">
    <source>
        <dbReference type="Proteomes" id="UP000054870"/>
    </source>
</evidence>
<keyword evidence="1" id="KW-0805">Transcription regulation</keyword>
<keyword evidence="7" id="KW-1185">Reference proteome</keyword>
<dbReference type="SUPFAM" id="SSF55781">
    <property type="entry name" value="GAF domain-like"/>
    <property type="match status" value="1"/>
</dbReference>
<dbReference type="Pfam" id="PF01614">
    <property type="entry name" value="IclR_C"/>
    <property type="match status" value="1"/>
</dbReference>
<dbReference type="GO" id="GO:0003677">
    <property type="term" value="F:DNA binding"/>
    <property type="evidence" value="ECO:0007669"/>
    <property type="project" value="UniProtKB-KW"/>
</dbReference>
<dbReference type="InterPro" id="IPR036388">
    <property type="entry name" value="WH-like_DNA-bd_sf"/>
</dbReference>
<dbReference type="InterPro" id="IPR050707">
    <property type="entry name" value="HTH_MetabolicPath_Reg"/>
</dbReference>
<evidence type="ECO:0000313" key="6">
    <source>
        <dbReference type="EMBL" id="SAK74623.1"/>
    </source>
</evidence>
<dbReference type="InterPro" id="IPR036390">
    <property type="entry name" value="WH_DNA-bd_sf"/>
</dbReference>
<dbReference type="InterPro" id="IPR029016">
    <property type="entry name" value="GAF-like_dom_sf"/>
</dbReference>
<evidence type="ECO:0000256" key="3">
    <source>
        <dbReference type="ARBA" id="ARBA00023163"/>
    </source>
</evidence>
<gene>
    <name evidence="6" type="ORF">AWB75_04168</name>
</gene>
<keyword evidence="3" id="KW-0804">Transcription</keyword>
<accession>A0A158BWZ9</accession>
<evidence type="ECO:0000256" key="2">
    <source>
        <dbReference type="ARBA" id="ARBA00023125"/>
    </source>
</evidence>
<dbReference type="RefSeq" id="WP_061125971.1">
    <property type="nucleotide sequence ID" value="NZ_FCOF02000019.1"/>
</dbReference>
<dbReference type="PANTHER" id="PTHR30136:SF35">
    <property type="entry name" value="HTH-TYPE TRANSCRIPTIONAL REGULATOR RV1719"/>
    <property type="match status" value="1"/>
</dbReference>
<dbReference type="PANTHER" id="PTHR30136">
    <property type="entry name" value="HELIX-TURN-HELIX TRANSCRIPTIONAL REGULATOR, ICLR FAMILY"/>
    <property type="match status" value="1"/>
</dbReference>
<dbReference type="Pfam" id="PF09339">
    <property type="entry name" value="HTH_IclR"/>
    <property type="match status" value="1"/>
</dbReference>
<dbReference type="InterPro" id="IPR014757">
    <property type="entry name" value="Tscrpt_reg_IclR_C"/>
</dbReference>
<dbReference type="Proteomes" id="UP000054870">
    <property type="component" value="Unassembled WGS sequence"/>
</dbReference>
<feature type="domain" description="HTH iclR-type" evidence="4">
    <location>
        <begin position="2"/>
        <end position="63"/>
    </location>
</feature>
<feature type="domain" description="IclR-ED" evidence="5">
    <location>
        <begin position="64"/>
        <end position="242"/>
    </location>
</feature>
<reference evidence="6" key="1">
    <citation type="submission" date="2016-01" db="EMBL/GenBank/DDBJ databases">
        <authorList>
            <person name="Peeters C."/>
        </authorList>
    </citation>
    <scope>NUCLEOTIDE SEQUENCE [LARGE SCALE GENOMIC DNA]</scope>
    <source>
        <strain evidence="6">LMG 29318</strain>
    </source>
</reference>
<dbReference type="PROSITE" id="PS51078">
    <property type="entry name" value="ICLR_ED"/>
    <property type="match status" value="1"/>
</dbReference>
<dbReference type="Gene3D" id="3.30.450.40">
    <property type="match status" value="1"/>
</dbReference>
<dbReference type="EMBL" id="FCOF02000019">
    <property type="protein sequence ID" value="SAK74623.1"/>
    <property type="molecule type" value="Genomic_DNA"/>
</dbReference>
<dbReference type="GO" id="GO:0003700">
    <property type="term" value="F:DNA-binding transcription factor activity"/>
    <property type="evidence" value="ECO:0007669"/>
    <property type="project" value="TreeGrafter"/>
</dbReference>
<organism evidence="6 7">
    <name type="scientific">Caballeronia catudaia</name>
    <dbReference type="NCBI Taxonomy" id="1777136"/>
    <lineage>
        <taxon>Bacteria</taxon>
        <taxon>Pseudomonadati</taxon>
        <taxon>Pseudomonadota</taxon>
        <taxon>Betaproteobacteria</taxon>
        <taxon>Burkholderiales</taxon>
        <taxon>Burkholderiaceae</taxon>
        <taxon>Caballeronia</taxon>
    </lineage>
</organism>
<sequence length="245" mass="26841">MMRSVQRILAVFESFSSDRTSLTLQEVAERIELPKSTAFRIVQSLEKAGYLVRLEDQQYCLSFRFTRLAGMVRSTLDVRAIARPILVELAQQTKETVSLHTLSGRSRVCIEALSTVSAPLRAVTQPGEETPLLGGSGSKVLLAHMPPLELTSILPSVARVLNVTDGALIAELELIRARGYAVSHGERLLGISAASAPIRDANQEVRYCLSVAAPTVRLRVNEDEAIRLVVSAAEKISRRFGALYQ</sequence>
<dbReference type="PROSITE" id="PS51077">
    <property type="entry name" value="HTH_ICLR"/>
    <property type="match status" value="1"/>
</dbReference>
<evidence type="ECO:0000259" key="5">
    <source>
        <dbReference type="PROSITE" id="PS51078"/>
    </source>
</evidence>
<evidence type="ECO:0000259" key="4">
    <source>
        <dbReference type="PROSITE" id="PS51077"/>
    </source>
</evidence>
<protein>
    <submittedName>
        <fullName evidence="6">IclR family transcriptional regulator</fullName>
    </submittedName>
</protein>